<keyword evidence="1" id="KW-0472">Membrane</keyword>
<keyword evidence="1" id="KW-1133">Transmembrane helix</keyword>
<name>A0A0F9RHI9_9ZZZZ</name>
<dbReference type="EMBL" id="LAZR01000864">
    <property type="protein sequence ID" value="KKN55955.1"/>
    <property type="molecule type" value="Genomic_DNA"/>
</dbReference>
<accession>A0A0F9RHI9</accession>
<feature type="transmembrane region" description="Helical" evidence="1">
    <location>
        <begin position="34"/>
        <end position="53"/>
    </location>
</feature>
<gene>
    <name evidence="2" type="ORF">LCGC14_0576970</name>
</gene>
<reference evidence="2" key="1">
    <citation type="journal article" date="2015" name="Nature">
        <title>Complex archaea that bridge the gap between prokaryotes and eukaryotes.</title>
        <authorList>
            <person name="Spang A."/>
            <person name="Saw J.H."/>
            <person name="Jorgensen S.L."/>
            <person name="Zaremba-Niedzwiedzka K."/>
            <person name="Martijn J."/>
            <person name="Lind A.E."/>
            <person name="van Eijk R."/>
            <person name="Schleper C."/>
            <person name="Guy L."/>
            <person name="Ettema T.J."/>
        </authorList>
    </citation>
    <scope>NUCLEOTIDE SEQUENCE</scope>
</reference>
<sequence length="63" mass="7184">MMLSLYEKIIISVLFISMSFFFLFGLITSSFILSLIWFSVLLCLGLIHFGLIADDMIIKRCGT</sequence>
<keyword evidence="1" id="KW-0812">Transmembrane</keyword>
<evidence type="ECO:0000313" key="2">
    <source>
        <dbReference type="EMBL" id="KKN55955.1"/>
    </source>
</evidence>
<evidence type="ECO:0000256" key="1">
    <source>
        <dbReference type="SAM" id="Phobius"/>
    </source>
</evidence>
<feature type="transmembrane region" description="Helical" evidence="1">
    <location>
        <begin position="9"/>
        <end position="28"/>
    </location>
</feature>
<protein>
    <submittedName>
        <fullName evidence="2">Uncharacterized protein</fullName>
    </submittedName>
</protein>
<proteinExistence type="predicted"/>
<comment type="caution">
    <text evidence="2">The sequence shown here is derived from an EMBL/GenBank/DDBJ whole genome shotgun (WGS) entry which is preliminary data.</text>
</comment>
<dbReference type="AlphaFoldDB" id="A0A0F9RHI9"/>
<organism evidence="2">
    <name type="scientific">marine sediment metagenome</name>
    <dbReference type="NCBI Taxonomy" id="412755"/>
    <lineage>
        <taxon>unclassified sequences</taxon>
        <taxon>metagenomes</taxon>
        <taxon>ecological metagenomes</taxon>
    </lineage>
</organism>